<dbReference type="GO" id="GO:0009882">
    <property type="term" value="F:blue light photoreceptor activity"/>
    <property type="evidence" value="ECO:0007669"/>
    <property type="project" value="InterPro"/>
</dbReference>
<dbReference type="PROSITE" id="PS50925">
    <property type="entry name" value="BLUF"/>
    <property type="match status" value="1"/>
</dbReference>
<proteinExistence type="predicted"/>
<organism evidence="2 3">
    <name type="scientific">Mucilaginibacter aquatilis</name>
    <dbReference type="NCBI Taxonomy" id="1517760"/>
    <lineage>
        <taxon>Bacteria</taxon>
        <taxon>Pseudomonadati</taxon>
        <taxon>Bacteroidota</taxon>
        <taxon>Sphingobacteriia</taxon>
        <taxon>Sphingobacteriales</taxon>
        <taxon>Sphingobacteriaceae</taxon>
        <taxon>Mucilaginibacter</taxon>
    </lineage>
</organism>
<feature type="domain" description="BLUF" evidence="1">
    <location>
        <begin position="1"/>
        <end position="92"/>
    </location>
</feature>
<dbReference type="OrthoDB" id="1122028at2"/>
<dbReference type="SMART" id="SM01034">
    <property type="entry name" value="BLUF"/>
    <property type="match status" value="1"/>
</dbReference>
<dbReference type="Gene3D" id="3.30.70.100">
    <property type="match status" value="1"/>
</dbReference>
<dbReference type="GO" id="GO:0071949">
    <property type="term" value="F:FAD binding"/>
    <property type="evidence" value="ECO:0007669"/>
    <property type="project" value="InterPro"/>
</dbReference>
<protein>
    <submittedName>
        <fullName evidence="2">BLUF domain protein</fullName>
    </submittedName>
</protein>
<evidence type="ECO:0000259" key="1">
    <source>
        <dbReference type="PROSITE" id="PS50925"/>
    </source>
</evidence>
<sequence length="141" mass="16418">MKYLVYISTADHLMNQDELLDILEASRKNNKKNNLTGMLLYGEGVFIQMLEGEPSQLAETYKSIEHDFRHKNIIKMTEGELEQRHFPEWRMGFKAANADELAEFDAYIDPRQPGFLSNEKSNAIINMMKTFADTNRMSDNY</sequence>
<keyword evidence="3" id="KW-1185">Reference proteome</keyword>
<dbReference type="Proteomes" id="UP000434850">
    <property type="component" value="Unassembled WGS sequence"/>
</dbReference>
<accession>A0A6I4IRM0</accession>
<dbReference type="RefSeq" id="WP_157543416.1">
    <property type="nucleotide sequence ID" value="NZ_WQLA01000008.1"/>
</dbReference>
<evidence type="ECO:0000313" key="3">
    <source>
        <dbReference type="Proteomes" id="UP000434850"/>
    </source>
</evidence>
<name>A0A6I4IRM0_9SPHI</name>
<evidence type="ECO:0000313" key="2">
    <source>
        <dbReference type="EMBL" id="MVN93104.1"/>
    </source>
</evidence>
<dbReference type="AlphaFoldDB" id="A0A6I4IRM0"/>
<comment type="caution">
    <text evidence="2">The sequence shown here is derived from an EMBL/GenBank/DDBJ whole genome shotgun (WGS) entry which is preliminary data.</text>
</comment>
<gene>
    <name evidence="2" type="ORF">GO816_18375</name>
</gene>
<reference evidence="2 3" key="1">
    <citation type="submission" date="2019-12" db="EMBL/GenBank/DDBJ databases">
        <title>Mucilaginibacter sp. HME9299 genome sequencing and assembly.</title>
        <authorList>
            <person name="Kang H."/>
            <person name="Kim H."/>
            <person name="Joh K."/>
        </authorList>
    </citation>
    <scope>NUCLEOTIDE SEQUENCE [LARGE SCALE GENOMIC DNA]</scope>
    <source>
        <strain evidence="2 3">HME9299</strain>
    </source>
</reference>
<dbReference type="InterPro" id="IPR036046">
    <property type="entry name" value="Acylphosphatase-like_dom_sf"/>
</dbReference>
<dbReference type="InterPro" id="IPR007024">
    <property type="entry name" value="BLUF_domain"/>
</dbReference>
<dbReference type="EMBL" id="WQLA01000008">
    <property type="protein sequence ID" value="MVN93104.1"/>
    <property type="molecule type" value="Genomic_DNA"/>
</dbReference>
<dbReference type="SUPFAM" id="SSF54975">
    <property type="entry name" value="Acylphosphatase/BLUF domain-like"/>
    <property type="match status" value="1"/>
</dbReference>
<dbReference type="Pfam" id="PF04940">
    <property type="entry name" value="BLUF"/>
    <property type="match status" value="1"/>
</dbReference>